<feature type="compositionally biased region" description="Polar residues" evidence="2">
    <location>
        <begin position="392"/>
        <end position="402"/>
    </location>
</feature>
<keyword evidence="1" id="KW-0547">Nucleotide-binding</keyword>
<proteinExistence type="predicted"/>
<dbReference type="GO" id="GO:0031380">
    <property type="term" value="C:nuclear RNA-directed RNA polymerase complex"/>
    <property type="evidence" value="ECO:0007669"/>
    <property type="project" value="TreeGrafter"/>
</dbReference>
<evidence type="ECO:0000256" key="1">
    <source>
        <dbReference type="ARBA" id="ARBA00022806"/>
    </source>
</evidence>
<feature type="compositionally biased region" description="Basic and acidic residues" evidence="2">
    <location>
        <begin position="1451"/>
        <end position="1463"/>
    </location>
</feature>
<dbReference type="PANTHER" id="PTHR10887:SF341">
    <property type="entry name" value="NFX1-TYPE ZINC FINGER-CONTAINING PROTEIN 1"/>
    <property type="match status" value="1"/>
</dbReference>
<dbReference type="GO" id="GO:0031048">
    <property type="term" value="P:regulatory ncRNA-mediated heterochromatin formation"/>
    <property type="evidence" value="ECO:0007669"/>
    <property type="project" value="TreeGrafter"/>
</dbReference>
<keyword evidence="3" id="KW-0472">Membrane</keyword>
<feature type="region of interest" description="Disordered" evidence="2">
    <location>
        <begin position="46"/>
        <end position="67"/>
    </location>
</feature>
<feature type="region of interest" description="Disordered" evidence="2">
    <location>
        <begin position="102"/>
        <end position="163"/>
    </location>
</feature>
<dbReference type="PANTHER" id="PTHR10887">
    <property type="entry name" value="DNA2/NAM7 HELICASE FAMILY"/>
    <property type="match status" value="1"/>
</dbReference>
<dbReference type="SUPFAM" id="SSF52540">
    <property type="entry name" value="P-loop containing nucleoside triphosphate hydrolases"/>
    <property type="match status" value="1"/>
</dbReference>
<feature type="region of interest" description="Disordered" evidence="2">
    <location>
        <begin position="347"/>
        <end position="410"/>
    </location>
</feature>
<keyword evidence="3" id="KW-0812">Transmembrane</keyword>
<feature type="compositionally biased region" description="Pro residues" evidence="2">
    <location>
        <begin position="376"/>
        <end position="388"/>
    </location>
</feature>
<feature type="region of interest" description="Disordered" evidence="2">
    <location>
        <begin position="538"/>
        <end position="557"/>
    </location>
</feature>
<evidence type="ECO:0000256" key="2">
    <source>
        <dbReference type="SAM" id="MobiDB-lite"/>
    </source>
</evidence>
<accession>A0A2S4L557</accession>
<evidence type="ECO:0000313" key="7">
    <source>
        <dbReference type="Proteomes" id="UP000237481"/>
    </source>
</evidence>
<evidence type="ECO:0000256" key="3">
    <source>
        <dbReference type="SAM" id="Phobius"/>
    </source>
</evidence>
<feature type="region of interest" description="Disordered" evidence="2">
    <location>
        <begin position="1451"/>
        <end position="1485"/>
    </location>
</feature>
<dbReference type="Pfam" id="PF13086">
    <property type="entry name" value="AAA_11"/>
    <property type="match status" value="1"/>
</dbReference>
<dbReference type="InterPro" id="IPR045055">
    <property type="entry name" value="DNA2/NAM7-like"/>
</dbReference>
<dbReference type="Proteomes" id="UP000237481">
    <property type="component" value="Unassembled WGS sequence"/>
</dbReference>
<evidence type="ECO:0000259" key="5">
    <source>
        <dbReference type="Pfam" id="PF13087"/>
    </source>
</evidence>
<evidence type="ECO:0000259" key="4">
    <source>
        <dbReference type="Pfam" id="PF13086"/>
    </source>
</evidence>
<feature type="compositionally biased region" description="Basic and acidic residues" evidence="2">
    <location>
        <begin position="102"/>
        <end position="120"/>
    </location>
</feature>
<feature type="compositionally biased region" description="Basic residues" evidence="2">
    <location>
        <begin position="132"/>
        <end position="154"/>
    </location>
</feature>
<dbReference type="CDD" id="cd18808">
    <property type="entry name" value="SF1_C_Upf1"/>
    <property type="match status" value="1"/>
</dbReference>
<comment type="caution">
    <text evidence="6">The sequence shown here is derived from an EMBL/GenBank/DDBJ whole genome shotgun (WGS) entry which is preliminary data.</text>
</comment>
<dbReference type="OrthoDB" id="2423195at2759"/>
<feature type="transmembrane region" description="Helical" evidence="3">
    <location>
        <begin position="201"/>
        <end position="227"/>
    </location>
</feature>
<feature type="compositionally biased region" description="Basic and acidic residues" evidence="2">
    <location>
        <begin position="58"/>
        <end position="67"/>
    </location>
</feature>
<reference evidence="6 7" key="1">
    <citation type="submission" date="2018-01" db="EMBL/GenBank/DDBJ databases">
        <title>Harnessing the power of phylogenomics to disentangle the directionality and signatures of interkingdom host jumping in the parasitic fungal genus Tolypocladium.</title>
        <authorList>
            <person name="Quandt C.A."/>
            <person name="Patterson W."/>
            <person name="Spatafora J.W."/>
        </authorList>
    </citation>
    <scope>NUCLEOTIDE SEQUENCE [LARGE SCALE GENOMIC DNA]</scope>
    <source>
        <strain evidence="6 7">NRBC 100945</strain>
    </source>
</reference>
<protein>
    <submittedName>
        <fullName evidence="6">NFX1-type zinc finger-containing protein 1</fullName>
    </submittedName>
</protein>
<dbReference type="Gene3D" id="3.40.50.300">
    <property type="entry name" value="P-loop containing nucleotide triphosphate hydrolases"/>
    <property type="match status" value="2"/>
</dbReference>
<keyword evidence="7" id="KW-1185">Reference proteome</keyword>
<feature type="non-terminal residue" evidence="6">
    <location>
        <position position="1"/>
    </location>
</feature>
<dbReference type="InterPro" id="IPR041677">
    <property type="entry name" value="DNA2/NAM7_AAA_11"/>
</dbReference>
<dbReference type="STRING" id="94208.A0A2S4L557"/>
<dbReference type="Pfam" id="PF13087">
    <property type="entry name" value="AAA_12"/>
    <property type="match status" value="1"/>
</dbReference>
<sequence>AAEDVHRQVRVRARQLGRELGLKGRVDGVPELPPARARGLEALRRGHARGRRGQRGGDVARQRRAEGVEAVDGARDAVEADALEADLAHQLGRLRRAGAGLRGRDVEQDGQRVGRVEGEGGRGLCTSVSTHSQHRTGSRRRREHQTHRNGHPRPRAQPPLRRVPCNGPVHLGHACRRRDGARPGKRRVDERFERRRQLRHVVSATVLVLVVASSAAGAGAAGVGSLWPIARRILVGVVGKPPQAPMTHFTREPASACRSGPRDAPLAGAQLWCTNGVSDEGAGANACIMRKCQSWTAGCVVSESAAARESQGNRVGRGELLLLSRLQDADLHASWQRRSSLHHGAPLIKQNSEHDPSPHPASSPLTSPAGCRSSNPTPPYPPQCPASPPATVRSSIPRTSHPTLIPSAPTVTGRPWRIGNPTEIVLVRMCAFAAKPAAERFAYANALTGLGRAWTEASPPTLWKTLLYHFLAHRIPQEHLYPFAWLAFELVSLPPTAEVDILEDARAIVKEGTLVEAEFHETRELGYRIRHVLQIRDSPSQDPQSQAGAAGGRHDNDHANFRNIQIYPTRDEAFSKLRPYYLTAKEVLDVDLPDRARVHLDNQFRLLREDMLAELREDIQVATGIKKGKRRVFTLGELVPSGINVGETDTQKFRNCSLATQCSRGLESLQNMDVEEMAFWCLDLCAGIGTAFGVLCRGGDIYGFAFIDRNTDLLLGSPPILSLHFTDHHGLKSALLALQTSVNTATQVKFILVDTPVFAYEPVLKWLQGITELPLREDLLNPATAASKHESSSPQLRAVVQKLQLASQDMVPDVLAEIKRAGGTLQVDKAQLDALVSGLTGKGSHIQGPLGTGKSFIGAEIAQCIYSLSNQRILVLSYTNHVLDQFLEHLLEAGIPGESIVRMGSKTKCTVATIPLLLSQQKSRTRLSRDSIATVSSLKFEATETAEDLDEAFNEYQKLSTSWKDISEYLEFSSEDYRFPHSSQFRWRWKRGEDAGVFKEESESEIWNMPSIQERIETYFNQNDVQTLQQKRAIGCTTTGAAKHPHLIRAAKPDVILVEEAGEIMESHILTAMVPTVEQLILIGDHKQLRPKVNNYALSVEKGDGFDLNRSLFERMILQGAPHTDRVVFLNHGKPENTDGAINDRRDPGAKASKKNAFEAEMAIRCLKYLGQQGYSSDQIVILTPYLGQLRTLSDLLRRHQRDPEISELDKFELLRSGLMTQAAAKIERKPVRISTIGESSGSREECDIVIACLTRSNNNGDIGFMAAPERLTVLITRARNCMILKVRPAAEAVKAGDLNGRLCRALTPEECIVLLVQLLGGQKTNLHKRGIELDLAILEKPGAAFKSATLASFSALTAQNSWANARDSSIGTAAGRLCLCEGMVTDELEAMLKERKSRGEPACLLSMLKDLHDTQASAPTDPKSPAENMQHTSMIFETRAEKREPTIDAGLDKEQHDSTEHVDEPDDDSRPAQAVQRDSGVSDAVWEQLQRDRQAEMAREMEHQRLVEASQRARDEARDRIVKRLVDEEARRKREAEMRKKLEVSGLCPMGYQWIRQQSGFRCEGGSHFVSETQLASMRG</sequence>
<keyword evidence="3" id="KW-1133">Transmembrane helix</keyword>
<dbReference type="InterPro" id="IPR047187">
    <property type="entry name" value="SF1_C_Upf1"/>
</dbReference>
<feature type="domain" description="DNA2/NAM7 helicase-like C-terminal" evidence="5">
    <location>
        <begin position="1124"/>
        <end position="1285"/>
    </location>
</feature>
<keyword evidence="1" id="KW-0067">ATP-binding</keyword>
<evidence type="ECO:0000313" key="6">
    <source>
        <dbReference type="EMBL" id="POR37531.1"/>
    </source>
</evidence>
<keyword evidence="1" id="KW-0378">Hydrolase</keyword>
<dbReference type="EMBL" id="PKSG01000237">
    <property type="protein sequence ID" value="POR37531.1"/>
    <property type="molecule type" value="Genomic_DNA"/>
</dbReference>
<name>A0A2S4L557_9HYPO</name>
<gene>
    <name evidence="6" type="ORF">TPAR_02267</name>
</gene>
<dbReference type="GO" id="GO:0004386">
    <property type="term" value="F:helicase activity"/>
    <property type="evidence" value="ECO:0007669"/>
    <property type="project" value="InterPro"/>
</dbReference>
<organism evidence="6 7">
    <name type="scientific">Tolypocladium paradoxum</name>
    <dbReference type="NCBI Taxonomy" id="94208"/>
    <lineage>
        <taxon>Eukaryota</taxon>
        <taxon>Fungi</taxon>
        <taxon>Dikarya</taxon>
        <taxon>Ascomycota</taxon>
        <taxon>Pezizomycotina</taxon>
        <taxon>Sordariomycetes</taxon>
        <taxon>Hypocreomycetidae</taxon>
        <taxon>Hypocreales</taxon>
        <taxon>Ophiocordycipitaceae</taxon>
        <taxon>Tolypocladium</taxon>
    </lineage>
</organism>
<dbReference type="CDD" id="cd17936">
    <property type="entry name" value="EEXXEc_NFX1"/>
    <property type="match status" value="1"/>
</dbReference>
<dbReference type="InterPro" id="IPR027417">
    <property type="entry name" value="P-loop_NTPase"/>
</dbReference>
<keyword evidence="1" id="KW-0347">Helicase</keyword>
<feature type="compositionally biased region" description="Polar residues" evidence="2">
    <location>
        <begin position="538"/>
        <end position="547"/>
    </location>
</feature>
<dbReference type="InterPro" id="IPR041679">
    <property type="entry name" value="DNA2/NAM7-like_C"/>
</dbReference>
<feature type="domain" description="DNA2/NAM7 helicase helicase" evidence="4">
    <location>
        <begin position="827"/>
        <end position="1093"/>
    </location>
</feature>